<dbReference type="InterPro" id="IPR003148">
    <property type="entry name" value="RCK_N"/>
</dbReference>
<feature type="domain" description="RCK C-terminal" evidence="2">
    <location>
        <begin position="134"/>
        <end position="226"/>
    </location>
</feature>
<reference evidence="4" key="1">
    <citation type="submission" date="2016-10" db="EMBL/GenBank/DDBJ databases">
        <authorList>
            <person name="Varghese N."/>
            <person name="Submissions S."/>
        </authorList>
    </citation>
    <scope>NUCLEOTIDE SEQUENCE [LARGE SCALE GENOMIC DNA]</scope>
    <source>
        <strain evidence="4">DSM 24729</strain>
    </source>
</reference>
<dbReference type="EMBL" id="FNBD01000001">
    <property type="protein sequence ID" value="SDE51748.1"/>
    <property type="molecule type" value="Genomic_DNA"/>
</dbReference>
<dbReference type="Gene3D" id="3.40.50.720">
    <property type="entry name" value="NAD(P)-binding Rossmann-like Domain"/>
    <property type="match status" value="1"/>
</dbReference>
<dbReference type="AlphaFoldDB" id="A0A1G7DJM7"/>
<proteinExistence type="predicted"/>
<dbReference type="Pfam" id="PF02080">
    <property type="entry name" value="TrkA_C"/>
    <property type="match status" value="1"/>
</dbReference>
<name>A0A1G7DJM7_9FLAO</name>
<dbReference type="PROSITE" id="PS51202">
    <property type="entry name" value="RCK_C"/>
    <property type="match status" value="1"/>
</dbReference>
<dbReference type="SUPFAM" id="SSF51735">
    <property type="entry name" value="NAD(P)-binding Rossmann-fold domains"/>
    <property type="match status" value="1"/>
</dbReference>
<evidence type="ECO:0000259" key="2">
    <source>
        <dbReference type="PROSITE" id="PS51202"/>
    </source>
</evidence>
<feature type="domain" description="RCK N-terminal" evidence="1">
    <location>
        <begin position="1"/>
        <end position="116"/>
    </location>
</feature>
<evidence type="ECO:0000259" key="1">
    <source>
        <dbReference type="PROSITE" id="PS51201"/>
    </source>
</evidence>
<sequence length="226" mass="24855">MKIIVIGLGNFGMSAAINLSNTNNEVIAVDVDPEKISQIKDQVAHAVAFDAKKESAYNSLPLKNTDLVIIAIGDRNGTAIMSTAIIKKLTNAKIIARASSPIEDTILQAMGVDQIIHPEREFAEKFTKTINLDGSIDNFEVDEDHLVSEIEVPKDLIGTTILASKFRENYDVNIITIIRQQKKKNILGSTYTKKDVLGTPDPNTVLQKGDILVVFGKDKNIKRILK</sequence>
<accession>A0A1G7DJM7</accession>
<dbReference type="Proteomes" id="UP000182114">
    <property type="component" value="Unassembled WGS sequence"/>
</dbReference>
<dbReference type="GO" id="GO:0008324">
    <property type="term" value="F:monoatomic cation transmembrane transporter activity"/>
    <property type="evidence" value="ECO:0007669"/>
    <property type="project" value="InterPro"/>
</dbReference>
<dbReference type="PANTHER" id="PTHR43833:SF7">
    <property type="entry name" value="KTR SYSTEM POTASSIUM UPTAKE PROTEIN C"/>
    <property type="match status" value="1"/>
</dbReference>
<dbReference type="Pfam" id="PF02254">
    <property type="entry name" value="TrkA_N"/>
    <property type="match status" value="1"/>
</dbReference>
<dbReference type="Gene3D" id="3.30.70.1450">
    <property type="entry name" value="Regulator of K+ conductance, C-terminal domain"/>
    <property type="match status" value="1"/>
</dbReference>
<dbReference type="GO" id="GO:0006813">
    <property type="term" value="P:potassium ion transport"/>
    <property type="evidence" value="ECO:0007669"/>
    <property type="project" value="InterPro"/>
</dbReference>
<evidence type="ECO:0000313" key="4">
    <source>
        <dbReference type="Proteomes" id="UP000182114"/>
    </source>
</evidence>
<gene>
    <name evidence="3" type="ORF">SAMN04487992_101612</name>
</gene>
<dbReference type="PANTHER" id="PTHR43833">
    <property type="entry name" value="POTASSIUM CHANNEL PROTEIN 2-RELATED-RELATED"/>
    <property type="match status" value="1"/>
</dbReference>
<dbReference type="SUPFAM" id="SSF116726">
    <property type="entry name" value="TrkA C-terminal domain-like"/>
    <property type="match status" value="1"/>
</dbReference>
<dbReference type="RefSeq" id="WP_024482203.1">
    <property type="nucleotide sequence ID" value="NZ_CANMRD010000001.1"/>
</dbReference>
<keyword evidence="4" id="KW-1185">Reference proteome</keyword>
<dbReference type="InterPro" id="IPR036291">
    <property type="entry name" value="NAD(P)-bd_dom_sf"/>
</dbReference>
<evidence type="ECO:0000313" key="3">
    <source>
        <dbReference type="EMBL" id="SDE51748.1"/>
    </source>
</evidence>
<dbReference type="InterPro" id="IPR006037">
    <property type="entry name" value="RCK_C"/>
</dbReference>
<protein>
    <submittedName>
        <fullName evidence="3">Trk system potassium uptake protein TrkA</fullName>
    </submittedName>
</protein>
<dbReference type="InterPro" id="IPR050721">
    <property type="entry name" value="Trk_Ktr_HKT_K-transport"/>
</dbReference>
<dbReference type="eggNOG" id="COG0569">
    <property type="taxonomic scope" value="Bacteria"/>
</dbReference>
<dbReference type="PROSITE" id="PS51201">
    <property type="entry name" value="RCK_N"/>
    <property type="match status" value="1"/>
</dbReference>
<organism evidence="3 4">
    <name type="scientific">Cellulophaga baltica</name>
    <dbReference type="NCBI Taxonomy" id="76594"/>
    <lineage>
        <taxon>Bacteria</taxon>
        <taxon>Pseudomonadati</taxon>
        <taxon>Bacteroidota</taxon>
        <taxon>Flavobacteriia</taxon>
        <taxon>Flavobacteriales</taxon>
        <taxon>Flavobacteriaceae</taxon>
        <taxon>Cellulophaga</taxon>
    </lineage>
</organism>
<dbReference type="InterPro" id="IPR036721">
    <property type="entry name" value="RCK_C_sf"/>
</dbReference>